<evidence type="ECO:0000313" key="1">
    <source>
        <dbReference type="EMBL" id="MPN54437.1"/>
    </source>
</evidence>
<organism evidence="1">
    <name type="scientific">bioreactor metagenome</name>
    <dbReference type="NCBI Taxonomy" id="1076179"/>
    <lineage>
        <taxon>unclassified sequences</taxon>
        <taxon>metagenomes</taxon>
        <taxon>ecological metagenomes</taxon>
    </lineage>
</organism>
<gene>
    <name evidence="1" type="ORF">SDC9_202107</name>
</gene>
<proteinExistence type="predicted"/>
<dbReference type="AntiFam" id="ANF00095">
    <property type="entry name" value="Shadow ORF (opposite ABC transporters)"/>
</dbReference>
<sequence length="140" mass="15353">MRGEEYGHAGVLLELRDGLPDAFARLRIQAGGRLVEKEDLWCVHQRARNVASAALTAGELAIWALEDFLDADALGDARDYLLPFSAAEAVKACADAKVLLHGEQRVEQTILKHRADTLADGVIVTAERVSVYDDLTRVRT</sequence>
<comment type="caution">
    <text evidence="1">The sequence shown here is derived from an EMBL/GenBank/DDBJ whole genome shotgun (WGS) entry which is preliminary data.</text>
</comment>
<protein>
    <submittedName>
        <fullName evidence="1">Uncharacterized protein</fullName>
    </submittedName>
</protein>
<name>A0A645ITF1_9ZZZZ</name>
<reference evidence="1" key="1">
    <citation type="submission" date="2019-08" db="EMBL/GenBank/DDBJ databases">
        <authorList>
            <person name="Kucharzyk K."/>
            <person name="Murdoch R.W."/>
            <person name="Higgins S."/>
            <person name="Loffler F."/>
        </authorList>
    </citation>
    <scope>NUCLEOTIDE SEQUENCE</scope>
</reference>
<dbReference type="EMBL" id="VSSQ01122658">
    <property type="protein sequence ID" value="MPN54437.1"/>
    <property type="molecule type" value="Genomic_DNA"/>
</dbReference>
<dbReference type="AntiFam" id="ANF00142">
    <property type="entry name" value="Shadow ORF (opposite yadG)"/>
</dbReference>
<dbReference type="AlphaFoldDB" id="A0A645ITF1"/>
<accession>A0A645ITF1</accession>